<gene>
    <name evidence="6" type="ORF">N5A92_23125</name>
</gene>
<dbReference type="PROSITE" id="PS51078">
    <property type="entry name" value="ICLR_ED"/>
    <property type="match status" value="1"/>
</dbReference>
<dbReference type="SUPFAM" id="SSF46785">
    <property type="entry name" value="Winged helix' DNA-binding domain"/>
    <property type="match status" value="1"/>
</dbReference>
<evidence type="ECO:0000256" key="1">
    <source>
        <dbReference type="ARBA" id="ARBA00023015"/>
    </source>
</evidence>
<name>A0ABT2LTR6_9HYPH</name>
<sequence>MSTVSKAISLLELFSVDEPELGLTEIARRSGFDKATTRRLLVSLTQHGFVEQDSETRFYRLGAGLTRLARIREARFPLLQTALPFIRDLAATTAETVHLSEASNGFLLTVHVEHPARANRVNVNVGEYLPLHSTASGIAFLAHAREPVLETAMAEPLAPFTSRTVTDPADLASLIEATRKRGFSISDQGYEEGVISVGAAILGTDGYSIGTLAIAAPVVRTPKAAATERGKAVAAAAREISERLNGESFEALETRAIA</sequence>
<dbReference type="InterPro" id="IPR014757">
    <property type="entry name" value="Tscrpt_reg_IclR_C"/>
</dbReference>
<dbReference type="PANTHER" id="PTHR30136:SF24">
    <property type="entry name" value="HTH-TYPE TRANSCRIPTIONAL REPRESSOR ALLR"/>
    <property type="match status" value="1"/>
</dbReference>
<dbReference type="PROSITE" id="PS51077">
    <property type="entry name" value="HTH_ICLR"/>
    <property type="match status" value="1"/>
</dbReference>
<dbReference type="PANTHER" id="PTHR30136">
    <property type="entry name" value="HELIX-TURN-HELIX TRANSCRIPTIONAL REGULATOR, ICLR FAMILY"/>
    <property type="match status" value="1"/>
</dbReference>
<reference evidence="6 7" key="1">
    <citation type="submission" date="2022-09" db="EMBL/GenBank/DDBJ databases">
        <title>Chelativorans salina sp. nov., a novel slightly halophilic bacterium isolated from a saline lake sediment enrichment.</title>
        <authorList>
            <person name="Gao L."/>
            <person name="Fang B.-Z."/>
            <person name="Li W.-J."/>
        </authorList>
    </citation>
    <scope>NUCLEOTIDE SEQUENCE [LARGE SCALE GENOMIC DNA]</scope>
    <source>
        <strain evidence="6 7">EGI FJ00035</strain>
    </source>
</reference>
<dbReference type="InterPro" id="IPR036388">
    <property type="entry name" value="WH-like_DNA-bd_sf"/>
</dbReference>
<keyword evidence="7" id="KW-1185">Reference proteome</keyword>
<dbReference type="InterPro" id="IPR050707">
    <property type="entry name" value="HTH_MetabolicPath_Reg"/>
</dbReference>
<keyword evidence="1" id="KW-0805">Transcription regulation</keyword>
<evidence type="ECO:0000259" key="5">
    <source>
        <dbReference type="PROSITE" id="PS51078"/>
    </source>
</evidence>
<comment type="caution">
    <text evidence="6">The sequence shown here is derived from an EMBL/GenBank/DDBJ whole genome shotgun (WGS) entry which is preliminary data.</text>
</comment>
<keyword evidence="3" id="KW-0804">Transcription</keyword>
<dbReference type="RefSeq" id="WP_260906658.1">
    <property type="nucleotide sequence ID" value="NZ_JAOCZP010000010.1"/>
</dbReference>
<dbReference type="InterPro" id="IPR005471">
    <property type="entry name" value="Tscrpt_reg_IclR_N"/>
</dbReference>
<feature type="domain" description="IclR-ED" evidence="5">
    <location>
        <begin position="64"/>
        <end position="246"/>
    </location>
</feature>
<feature type="domain" description="HTH iclR-type" evidence="4">
    <location>
        <begin position="1"/>
        <end position="63"/>
    </location>
</feature>
<evidence type="ECO:0000256" key="2">
    <source>
        <dbReference type="ARBA" id="ARBA00023125"/>
    </source>
</evidence>
<dbReference type="SMART" id="SM00346">
    <property type="entry name" value="HTH_ICLR"/>
    <property type="match status" value="1"/>
</dbReference>
<dbReference type="EMBL" id="JAOCZP010000010">
    <property type="protein sequence ID" value="MCT7377915.1"/>
    <property type="molecule type" value="Genomic_DNA"/>
</dbReference>
<proteinExistence type="predicted"/>
<evidence type="ECO:0000313" key="7">
    <source>
        <dbReference type="Proteomes" id="UP001320831"/>
    </source>
</evidence>
<dbReference type="SUPFAM" id="SSF55781">
    <property type="entry name" value="GAF domain-like"/>
    <property type="match status" value="1"/>
</dbReference>
<dbReference type="InterPro" id="IPR036390">
    <property type="entry name" value="WH_DNA-bd_sf"/>
</dbReference>
<keyword evidence="2" id="KW-0238">DNA-binding</keyword>
<dbReference type="Pfam" id="PF01614">
    <property type="entry name" value="IclR_C"/>
    <property type="match status" value="1"/>
</dbReference>
<evidence type="ECO:0000256" key="3">
    <source>
        <dbReference type="ARBA" id="ARBA00023163"/>
    </source>
</evidence>
<evidence type="ECO:0000313" key="6">
    <source>
        <dbReference type="EMBL" id="MCT7377915.1"/>
    </source>
</evidence>
<organism evidence="6 7">
    <name type="scientific">Chelativorans salis</name>
    <dbReference type="NCBI Taxonomy" id="2978478"/>
    <lineage>
        <taxon>Bacteria</taxon>
        <taxon>Pseudomonadati</taxon>
        <taxon>Pseudomonadota</taxon>
        <taxon>Alphaproteobacteria</taxon>
        <taxon>Hyphomicrobiales</taxon>
        <taxon>Phyllobacteriaceae</taxon>
        <taxon>Chelativorans</taxon>
    </lineage>
</organism>
<evidence type="ECO:0000259" key="4">
    <source>
        <dbReference type="PROSITE" id="PS51077"/>
    </source>
</evidence>
<dbReference type="Proteomes" id="UP001320831">
    <property type="component" value="Unassembled WGS sequence"/>
</dbReference>
<protein>
    <submittedName>
        <fullName evidence="6">IclR family transcriptional regulator</fullName>
    </submittedName>
</protein>
<accession>A0ABT2LTR6</accession>
<dbReference type="Gene3D" id="3.30.450.40">
    <property type="match status" value="1"/>
</dbReference>
<dbReference type="Pfam" id="PF09339">
    <property type="entry name" value="HTH_IclR"/>
    <property type="match status" value="1"/>
</dbReference>
<dbReference type="Gene3D" id="1.10.10.10">
    <property type="entry name" value="Winged helix-like DNA-binding domain superfamily/Winged helix DNA-binding domain"/>
    <property type="match status" value="1"/>
</dbReference>
<dbReference type="InterPro" id="IPR029016">
    <property type="entry name" value="GAF-like_dom_sf"/>
</dbReference>